<proteinExistence type="predicted"/>
<dbReference type="AlphaFoldDB" id="A0A077WU98"/>
<reference evidence="2" key="1">
    <citation type="journal article" date="2014" name="Genome Announc.">
        <title>De novo whole-genome sequence and genome annotation of Lichtheimia ramosa.</title>
        <authorList>
            <person name="Linde J."/>
            <person name="Schwartze V."/>
            <person name="Binder U."/>
            <person name="Lass-Florl C."/>
            <person name="Voigt K."/>
            <person name="Horn F."/>
        </authorList>
    </citation>
    <scope>NUCLEOTIDE SEQUENCE</scope>
    <source>
        <strain evidence="2">JMRC FSU:6197</strain>
    </source>
</reference>
<sequence>MQVNHLTEQTSCTVDASTPAEHPGDQALDNMDVDDDNGSIISLDVLEKLQVDENNAKTAADSSINPE</sequence>
<protein>
    <submittedName>
        <fullName evidence="2">Uncharacterized protein</fullName>
    </submittedName>
</protein>
<evidence type="ECO:0000256" key="1">
    <source>
        <dbReference type="SAM" id="MobiDB-lite"/>
    </source>
</evidence>
<feature type="region of interest" description="Disordered" evidence="1">
    <location>
        <begin position="1"/>
        <end position="35"/>
    </location>
</feature>
<feature type="compositionally biased region" description="Polar residues" evidence="1">
    <location>
        <begin position="1"/>
        <end position="16"/>
    </location>
</feature>
<evidence type="ECO:0000313" key="2">
    <source>
        <dbReference type="EMBL" id="CDS10900.1"/>
    </source>
</evidence>
<dbReference type="EMBL" id="LK023344">
    <property type="protein sequence ID" value="CDS10900.1"/>
    <property type="molecule type" value="Genomic_DNA"/>
</dbReference>
<organism evidence="2">
    <name type="scientific">Lichtheimia ramosa</name>
    <dbReference type="NCBI Taxonomy" id="688394"/>
    <lineage>
        <taxon>Eukaryota</taxon>
        <taxon>Fungi</taxon>
        <taxon>Fungi incertae sedis</taxon>
        <taxon>Mucoromycota</taxon>
        <taxon>Mucoromycotina</taxon>
        <taxon>Mucoromycetes</taxon>
        <taxon>Mucorales</taxon>
        <taxon>Lichtheimiaceae</taxon>
        <taxon>Lichtheimia</taxon>
    </lineage>
</organism>
<gene>
    <name evidence="2" type="ORF">LRAMOSA11386</name>
</gene>
<accession>A0A077WU98</accession>
<name>A0A077WU98_9FUNG</name>